<evidence type="ECO:0000256" key="5">
    <source>
        <dbReference type="ARBA" id="ARBA00023212"/>
    </source>
</evidence>
<feature type="compositionally biased region" description="Basic and acidic residues" evidence="6">
    <location>
        <begin position="495"/>
        <end position="523"/>
    </location>
</feature>
<dbReference type="PANTHER" id="PTHR47286">
    <property type="entry name" value="F3I6.9 PROTEIN"/>
    <property type="match status" value="1"/>
</dbReference>
<feature type="compositionally biased region" description="Basic and acidic residues" evidence="6">
    <location>
        <begin position="74"/>
        <end position="91"/>
    </location>
</feature>
<dbReference type="PANTHER" id="PTHR47286:SF2">
    <property type="entry name" value="F3I6.9 PROTEIN"/>
    <property type="match status" value="1"/>
</dbReference>
<dbReference type="OrthoDB" id="621651at2759"/>
<evidence type="ECO:0000256" key="2">
    <source>
        <dbReference type="ARBA" id="ARBA00005885"/>
    </source>
</evidence>
<feature type="region of interest" description="Disordered" evidence="6">
    <location>
        <begin position="187"/>
        <end position="366"/>
    </location>
</feature>
<keyword evidence="9" id="KW-1185">Reference proteome</keyword>
<feature type="domain" description="TPX2 C-terminal" evidence="7">
    <location>
        <begin position="477"/>
        <end position="547"/>
    </location>
</feature>
<dbReference type="GO" id="GO:0005874">
    <property type="term" value="C:microtubule"/>
    <property type="evidence" value="ECO:0007669"/>
    <property type="project" value="UniProtKB-KW"/>
</dbReference>
<dbReference type="AlphaFoldDB" id="A0A2P5BCP0"/>
<evidence type="ECO:0000256" key="1">
    <source>
        <dbReference type="ARBA" id="ARBA00004245"/>
    </source>
</evidence>
<feature type="compositionally biased region" description="Basic and acidic residues" evidence="6">
    <location>
        <begin position="548"/>
        <end position="559"/>
    </location>
</feature>
<organism evidence="8 9">
    <name type="scientific">Parasponia andersonii</name>
    <name type="common">Sponia andersonii</name>
    <dbReference type="NCBI Taxonomy" id="3476"/>
    <lineage>
        <taxon>Eukaryota</taxon>
        <taxon>Viridiplantae</taxon>
        <taxon>Streptophyta</taxon>
        <taxon>Embryophyta</taxon>
        <taxon>Tracheophyta</taxon>
        <taxon>Spermatophyta</taxon>
        <taxon>Magnoliopsida</taxon>
        <taxon>eudicotyledons</taxon>
        <taxon>Gunneridae</taxon>
        <taxon>Pentapetalae</taxon>
        <taxon>rosids</taxon>
        <taxon>fabids</taxon>
        <taxon>Rosales</taxon>
        <taxon>Cannabaceae</taxon>
        <taxon>Parasponia</taxon>
    </lineage>
</organism>
<name>A0A2P5BCP0_PARAD</name>
<proteinExistence type="inferred from homology"/>
<dbReference type="Proteomes" id="UP000237105">
    <property type="component" value="Unassembled WGS sequence"/>
</dbReference>
<gene>
    <name evidence="8" type="ORF">PanWU01x14_250820</name>
</gene>
<feature type="region of interest" description="Disordered" evidence="6">
    <location>
        <begin position="146"/>
        <end position="165"/>
    </location>
</feature>
<feature type="compositionally biased region" description="Low complexity" evidence="6">
    <location>
        <begin position="326"/>
        <end position="349"/>
    </location>
</feature>
<protein>
    <submittedName>
        <fullName evidence="8">TPX2, C-terminal</fullName>
    </submittedName>
</protein>
<dbReference type="Pfam" id="PF06886">
    <property type="entry name" value="TPX2"/>
    <property type="match status" value="1"/>
</dbReference>
<evidence type="ECO:0000256" key="4">
    <source>
        <dbReference type="ARBA" id="ARBA00022701"/>
    </source>
</evidence>
<evidence type="ECO:0000256" key="6">
    <source>
        <dbReference type="SAM" id="MobiDB-lite"/>
    </source>
</evidence>
<feature type="region of interest" description="Disordered" evidence="6">
    <location>
        <begin position="74"/>
        <end position="116"/>
    </location>
</feature>
<dbReference type="STRING" id="3476.A0A2P5BCP0"/>
<feature type="region of interest" description="Disordered" evidence="6">
    <location>
        <begin position="495"/>
        <end position="559"/>
    </location>
</feature>
<evidence type="ECO:0000313" key="9">
    <source>
        <dbReference type="Proteomes" id="UP000237105"/>
    </source>
</evidence>
<comment type="similarity">
    <text evidence="2">Belongs to the TPX2 family.</text>
</comment>
<accession>A0A2P5BCP0</accession>
<feature type="compositionally biased region" description="Basic and acidic residues" evidence="6">
    <location>
        <begin position="187"/>
        <end position="275"/>
    </location>
</feature>
<keyword evidence="5" id="KW-0206">Cytoskeleton</keyword>
<reference evidence="9" key="1">
    <citation type="submission" date="2016-06" db="EMBL/GenBank/DDBJ databases">
        <title>Parallel loss of symbiosis genes in relatives of nitrogen-fixing non-legume Parasponia.</title>
        <authorList>
            <person name="Van Velzen R."/>
            <person name="Holmer R."/>
            <person name="Bu F."/>
            <person name="Rutten L."/>
            <person name="Van Zeijl A."/>
            <person name="Liu W."/>
            <person name="Santuari L."/>
            <person name="Cao Q."/>
            <person name="Sharma T."/>
            <person name="Shen D."/>
            <person name="Roswanjaya Y."/>
            <person name="Wardhani T."/>
            <person name="Kalhor M.S."/>
            <person name="Jansen J."/>
            <person name="Van den Hoogen J."/>
            <person name="Gungor B."/>
            <person name="Hartog M."/>
            <person name="Hontelez J."/>
            <person name="Verver J."/>
            <person name="Yang W.-C."/>
            <person name="Schijlen E."/>
            <person name="Repin R."/>
            <person name="Schilthuizen M."/>
            <person name="Schranz E."/>
            <person name="Heidstra R."/>
            <person name="Miyata K."/>
            <person name="Fedorova E."/>
            <person name="Kohlen W."/>
            <person name="Bisseling T."/>
            <person name="Smit S."/>
            <person name="Geurts R."/>
        </authorList>
    </citation>
    <scope>NUCLEOTIDE SEQUENCE [LARGE SCALE GENOMIC DNA]</scope>
    <source>
        <strain evidence="9">cv. WU1-14</strain>
    </source>
</reference>
<sequence length="559" mass="63051">MGETTASHPVLEVSVSFGRFENDSLSWEKWSAFSPNKYLEEVEKCATPGSVAQKKAYFEAHYKKIAARKAELLEQEKQAENDSMRSEDPNGRDLISNTFTHHAEFDESEDPIPAEKFKQEASLTDEIIHNNGVDLKEEVEVVTSQECENSVVEREEELDSKGDEAGLVKEVETISVDSQVKMEARETLGRELGHDSKIKQEKVKYNNHSEYDSKTKEEKVKLDNRNEYDSKNKQEKVKLDNRNEYDSKNKREKLKLDNRNKYDSNNKEEKVKLDNQNESQKVTAVDKDRNIARVKKKPVSSITKTPKSSIPGVSKPISSSSAPRVSKPISSYSRISASQSSAKKATTTSLQRNKNPSAGETKKVVSKSLHLSLSMGPTNTSTNSDSPTVTTIRKSLIMEKMGDKDIVKRAFKAFQNNFNQVKSYDEDGSPLQKQVQASTKRTETKVSISTTLRKGNAGSLKTDCLNKQSAKTTPSSFGLKSDERAEKRKEFLKKLEEKSNATEAEKTHLQSRSKEQKEAEIKKLRQSLNFKATPMPAFYRGQKMSKSTSDKMSSKNEIR</sequence>
<evidence type="ECO:0000313" key="8">
    <source>
        <dbReference type="EMBL" id="PON46550.1"/>
    </source>
</evidence>
<keyword evidence="3" id="KW-0963">Cytoplasm</keyword>
<keyword evidence="4" id="KW-0493">Microtubule</keyword>
<dbReference type="InterPro" id="IPR027329">
    <property type="entry name" value="TPX2_C"/>
</dbReference>
<evidence type="ECO:0000256" key="3">
    <source>
        <dbReference type="ARBA" id="ARBA00022490"/>
    </source>
</evidence>
<dbReference type="EMBL" id="JXTB01000309">
    <property type="protein sequence ID" value="PON46550.1"/>
    <property type="molecule type" value="Genomic_DNA"/>
</dbReference>
<comment type="caution">
    <text evidence="8">The sequence shown here is derived from an EMBL/GenBank/DDBJ whole genome shotgun (WGS) entry which is preliminary data.</text>
</comment>
<evidence type="ECO:0000259" key="7">
    <source>
        <dbReference type="Pfam" id="PF06886"/>
    </source>
</evidence>
<comment type="subcellular location">
    <subcellularLocation>
        <location evidence="1">Cytoplasm</location>
        <location evidence="1">Cytoskeleton</location>
    </subcellularLocation>
</comment>